<feature type="region of interest" description="Disordered" evidence="2">
    <location>
        <begin position="100"/>
        <end position="132"/>
    </location>
</feature>
<proteinExistence type="predicted"/>
<name>A0A2N5S6Q2_9BASI</name>
<evidence type="ECO:0000256" key="3">
    <source>
        <dbReference type="SAM" id="SignalP"/>
    </source>
</evidence>
<feature type="compositionally biased region" description="Low complexity" evidence="2">
    <location>
        <begin position="580"/>
        <end position="590"/>
    </location>
</feature>
<feature type="compositionally biased region" description="Basic and acidic residues" evidence="2">
    <location>
        <begin position="417"/>
        <end position="426"/>
    </location>
</feature>
<keyword evidence="1" id="KW-0175">Coiled coil</keyword>
<accession>A0A2N5S6Q2</accession>
<organism evidence="4 5">
    <name type="scientific">Puccinia coronata f. sp. avenae</name>
    <dbReference type="NCBI Taxonomy" id="200324"/>
    <lineage>
        <taxon>Eukaryota</taxon>
        <taxon>Fungi</taxon>
        <taxon>Dikarya</taxon>
        <taxon>Basidiomycota</taxon>
        <taxon>Pucciniomycotina</taxon>
        <taxon>Pucciniomycetes</taxon>
        <taxon>Pucciniales</taxon>
        <taxon>Pucciniaceae</taxon>
        <taxon>Puccinia</taxon>
    </lineage>
</organism>
<dbReference type="EMBL" id="PGCI01001038">
    <property type="protein sequence ID" value="PLW08911.1"/>
    <property type="molecule type" value="Genomic_DNA"/>
</dbReference>
<dbReference type="Proteomes" id="UP000235392">
    <property type="component" value="Unassembled WGS sequence"/>
</dbReference>
<comment type="caution">
    <text evidence="4">The sequence shown here is derived from an EMBL/GenBank/DDBJ whole genome shotgun (WGS) entry which is preliminary data.</text>
</comment>
<keyword evidence="3" id="KW-0732">Signal</keyword>
<sequence length="599" mass="67464">MNDGKLIVISIVGLLHTCFQDCSPQPLIPGREHALINSWPQYLLDDPDPPPHYTYDEMALRSGPDSPKFSYTDIPQLHGYQPASSSHGFAPDRFNAYHHPSSSSTFSDHHSDLPSDHNVGVQHWNPRSGPGPIVQQQPIYDVSIPDVHFAWISTLFFPGQRRLDRLLKDDWGLKQIRRIDFGLRNVAGLNENVSTANRNLELLLEEIDKRNKQFFMCFTPVPAEGKNFLTELKKETTYQDMKNENAILLQWFALQIRALSHSDDRHGSSAPPSFHIKLVEHLKTDWSRTELMAPHWQPQLRPSRQNVDKNGILHTTASITSASRTEIAMYALEIYYKLSNSTKWRELFLQDDRFVENLARIPKYTTFSRSSDNTNMRRTHSGLRLLHFFFGKIAAAAKTFSAAGRDPITRNLIQQKNNKESKDEKSPPPSKQSIIEWFDHPLTPPEEQHVPALFDGTAHLVERRNCRRAAFCSQYGSQQAPNDLHDPFLLSETAIPFTPSQTTTGIQSSQAPAAIPLAQTPQVGQLLAWTNRSQTTSQSMRAATGVPSSQTPTVIPLSQTALGDSSSPPEDRLSDQSNRAQTTLQTTATTIPNQANHPH</sequence>
<dbReference type="AlphaFoldDB" id="A0A2N5S6Q2"/>
<feature type="compositionally biased region" description="Polar residues" evidence="2">
    <location>
        <begin position="534"/>
        <end position="568"/>
    </location>
</feature>
<evidence type="ECO:0000256" key="2">
    <source>
        <dbReference type="SAM" id="MobiDB-lite"/>
    </source>
</evidence>
<gene>
    <name evidence="4" type="ORF">PCASD_22288</name>
</gene>
<feature type="chain" id="PRO_5014878851" evidence="3">
    <location>
        <begin position="25"/>
        <end position="599"/>
    </location>
</feature>
<evidence type="ECO:0000313" key="4">
    <source>
        <dbReference type="EMBL" id="PLW08911.1"/>
    </source>
</evidence>
<protein>
    <submittedName>
        <fullName evidence="4">Uncharacterized protein</fullName>
    </submittedName>
</protein>
<evidence type="ECO:0000256" key="1">
    <source>
        <dbReference type="SAM" id="Coils"/>
    </source>
</evidence>
<feature type="region of interest" description="Disordered" evidence="2">
    <location>
        <begin position="408"/>
        <end position="435"/>
    </location>
</feature>
<evidence type="ECO:0000313" key="5">
    <source>
        <dbReference type="Proteomes" id="UP000235392"/>
    </source>
</evidence>
<feature type="coiled-coil region" evidence="1">
    <location>
        <begin position="186"/>
        <end position="213"/>
    </location>
</feature>
<feature type="signal peptide" evidence="3">
    <location>
        <begin position="1"/>
        <end position="24"/>
    </location>
</feature>
<reference evidence="4 5" key="1">
    <citation type="submission" date="2017-11" db="EMBL/GenBank/DDBJ databases">
        <title>De novo assembly and phasing of dikaryotic genomes from two isolates of Puccinia coronata f. sp. avenae, the causal agent of oat crown rust.</title>
        <authorList>
            <person name="Miller M.E."/>
            <person name="Zhang Y."/>
            <person name="Omidvar V."/>
            <person name="Sperschneider J."/>
            <person name="Schwessinger B."/>
            <person name="Raley C."/>
            <person name="Palmer J.M."/>
            <person name="Garnica D."/>
            <person name="Upadhyaya N."/>
            <person name="Rathjen J."/>
            <person name="Taylor J.M."/>
            <person name="Park R.F."/>
            <person name="Dodds P.N."/>
            <person name="Hirsch C.D."/>
            <person name="Kianian S.F."/>
            <person name="Figueroa M."/>
        </authorList>
    </citation>
    <scope>NUCLEOTIDE SEQUENCE [LARGE SCALE GENOMIC DNA]</scope>
    <source>
        <strain evidence="4">12SD80</strain>
    </source>
</reference>
<feature type="region of interest" description="Disordered" evidence="2">
    <location>
        <begin position="534"/>
        <end position="599"/>
    </location>
</feature>